<feature type="domain" description="HTH lysR-type" evidence="5">
    <location>
        <begin position="14"/>
        <end position="65"/>
    </location>
</feature>
<dbReference type="Pfam" id="PF03466">
    <property type="entry name" value="LysR_substrate"/>
    <property type="match status" value="1"/>
</dbReference>
<keyword evidence="7" id="KW-1185">Reference proteome</keyword>
<keyword evidence="2" id="KW-0805">Transcription regulation</keyword>
<dbReference type="eggNOG" id="COG0583">
    <property type="taxonomic scope" value="Bacteria"/>
</dbReference>
<name>A0A074K0T0_9RHOB</name>
<evidence type="ECO:0000256" key="4">
    <source>
        <dbReference type="ARBA" id="ARBA00023163"/>
    </source>
</evidence>
<protein>
    <recommendedName>
        <fullName evidence="5">HTH lysR-type domain-containing protein</fullName>
    </recommendedName>
</protein>
<dbReference type="PROSITE" id="PS50931">
    <property type="entry name" value="HTH_LYSR"/>
    <property type="match status" value="1"/>
</dbReference>
<dbReference type="Gene3D" id="3.40.190.10">
    <property type="entry name" value="Periplasmic binding protein-like II"/>
    <property type="match status" value="2"/>
</dbReference>
<evidence type="ECO:0000256" key="3">
    <source>
        <dbReference type="ARBA" id="ARBA00023125"/>
    </source>
</evidence>
<dbReference type="InterPro" id="IPR036388">
    <property type="entry name" value="WH-like_DNA-bd_sf"/>
</dbReference>
<organism evidence="6 7">
    <name type="scientific">Thioclava pacifica DSM 10166</name>
    <dbReference type="NCBI Taxonomy" id="1353537"/>
    <lineage>
        <taxon>Bacteria</taxon>
        <taxon>Pseudomonadati</taxon>
        <taxon>Pseudomonadota</taxon>
        <taxon>Alphaproteobacteria</taxon>
        <taxon>Rhodobacterales</taxon>
        <taxon>Paracoccaceae</taxon>
        <taxon>Thioclava</taxon>
    </lineage>
</organism>
<dbReference type="Proteomes" id="UP000027432">
    <property type="component" value="Unassembled WGS sequence"/>
</dbReference>
<sequence>MPAANPRISLWAVEVFVATAEEGAITAAARRLGVSAPAVSQQLAALEAALGAELVDRSARPFALTAAGRAFLPHADAMLDELARGRAEVGQADPAGLSSFRLGMIEDFEAEVTPLLLADMADELTACRFELETGPSHRLLSKLEARGLDVAVVAEPQGTALEGIEVHPLLSEPFLAVYPARAPAGGGEDLPLIHYSQRTLMGRQIAAHLLHAGGAPGHRLELDSYPAILALVAAGRGWTILTPSAVRHAPRAGLALSPLDGAPMTRRIVLAAREGMMGDWPAKVAGRLRTLLEARVVQPALADAPWLEGALRVQTG</sequence>
<keyword evidence="3" id="KW-0238">DNA-binding</keyword>
<dbReference type="Pfam" id="PF00126">
    <property type="entry name" value="HTH_1"/>
    <property type="match status" value="1"/>
</dbReference>
<dbReference type="PANTHER" id="PTHR30346:SF28">
    <property type="entry name" value="HTH-TYPE TRANSCRIPTIONAL REGULATOR CYNR"/>
    <property type="match status" value="1"/>
</dbReference>
<evidence type="ECO:0000313" key="7">
    <source>
        <dbReference type="Proteomes" id="UP000027432"/>
    </source>
</evidence>
<dbReference type="Gene3D" id="1.10.10.10">
    <property type="entry name" value="Winged helix-like DNA-binding domain superfamily/Winged helix DNA-binding domain"/>
    <property type="match status" value="1"/>
</dbReference>
<dbReference type="InterPro" id="IPR005119">
    <property type="entry name" value="LysR_subst-bd"/>
</dbReference>
<comment type="similarity">
    <text evidence="1">Belongs to the LysR transcriptional regulatory family.</text>
</comment>
<evidence type="ECO:0000256" key="2">
    <source>
        <dbReference type="ARBA" id="ARBA00023015"/>
    </source>
</evidence>
<comment type="caution">
    <text evidence="6">The sequence shown here is derived from an EMBL/GenBank/DDBJ whole genome shotgun (WGS) entry which is preliminary data.</text>
</comment>
<gene>
    <name evidence="6" type="ORF">TP2_16470</name>
</gene>
<dbReference type="EMBL" id="AUND01000004">
    <property type="protein sequence ID" value="KEO55172.1"/>
    <property type="molecule type" value="Genomic_DNA"/>
</dbReference>
<accession>A0A074K0T0</accession>
<proteinExistence type="inferred from homology"/>
<dbReference type="SUPFAM" id="SSF46785">
    <property type="entry name" value="Winged helix' DNA-binding domain"/>
    <property type="match status" value="1"/>
</dbReference>
<dbReference type="GO" id="GO:0032993">
    <property type="term" value="C:protein-DNA complex"/>
    <property type="evidence" value="ECO:0007669"/>
    <property type="project" value="TreeGrafter"/>
</dbReference>
<keyword evidence="4" id="KW-0804">Transcription</keyword>
<dbReference type="SUPFAM" id="SSF53850">
    <property type="entry name" value="Periplasmic binding protein-like II"/>
    <property type="match status" value="1"/>
</dbReference>
<dbReference type="FunFam" id="1.10.10.10:FF:000001">
    <property type="entry name" value="LysR family transcriptional regulator"/>
    <property type="match status" value="1"/>
</dbReference>
<dbReference type="STRING" id="1353537.TP2_16470"/>
<dbReference type="InterPro" id="IPR036390">
    <property type="entry name" value="WH_DNA-bd_sf"/>
</dbReference>
<dbReference type="PRINTS" id="PR00039">
    <property type="entry name" value="HTHLYSR"/>
</dbReference>
<evidence type="ECO:0000313" key="6">
    <source>
        <dbReference type="EMBL" id="KEO55172.1"/>
    </source>
</evidence>
<reference evidence="6 7" key="1">
    <citation type="submission" date="2013-07" db="EMBL/GenBank/DDBJ databases">
        <title>Thioclava pacifica DSM 10166 Genome Sequencing.</title>
        <authorList>
            <person name="Lai Q."/>
            <person name="Shao Z."/>
        </authorList>
    </citation>
    <scope>NUCLEOTIDE SEQUENCE [LARGE SCALE GENOMIC DNA]</scope>
    <source>
        <strain evidence="6 7">DSM 10166</strain>
    </source>
</reference>
<dbReference type="GO" id="GO:0003700">
    <property type="term" value="F:DNA-binding transcription factor activity"/>
    <property type="evidence" value="ECO:0007669"/>
    <property type="project" value="InterPro"/>
</dbReference>
<dbReference type="PANTHER" id="PTHR30346">
    <property type="entry name" value="TRANSCRIPTIONAL DUAL REGULATOR HCAR-RELATED"/>
    <property type="match status" value="1"/>
</dbReference>
<dbReference type="CDD" id="cd05466">
    <property type="entry name" value="PBP2_LTTR_substrate"/>
    <property type="match status" value="1"/>
</dbReference>
<dbReference type="InterPro" id="IPR000847">
    <property type="entry name" value="LysR_HTH_N"/>
</dbReference>
<evidence type="ECO:0000256" key="1">
    <source>
        <dbReference type="ARBA" id="ARBA00009437"/>
    </source>
</evidence>
<dbReference type="GO" id="GO:0003677">
    <property type="term" value="F:DNA binding"/>
    <property type="evidence" value="ECO:0007669"/>
    <property type="project" value="UniProtKB-KW"/>
</dbReference>
<dbReference type="AlphaFoldDB" id="A0A074K0T0"/>
<dbReference type="OrthoDB" id="7776850at2"/>
<dbReference type="RefSeq" id="WP_038074139.1">
    <property type="nucleotide sequence ID" value="NZ_AUND01000004.1"/>
</dbReference>
<evidence type="ECO:0000259" key="5">
    <source>
        <dbReference type="PROSITE" id="PS50931"/>
    </source>
</evidence>